<reference evidence="3 4" key="1">
    <citation type="submission" date="2012-08" db="EMBL/GenBank/DDBJ databases">
        <title>Whole genome shotgun sequence of Kineosphaera limosa NBRC 100340.</title>
        <authorList>
            <person name="Yoshida I."/>
            <person name="Isaki S."/>
            <person name="Hosoyama A."/>
            <person name="Tsuchikane K."/>
            <person name="Katsumata H."/>
            <person name="Ando Y."/>
            <person name="Ohji S."/>
            <person name="Hamada M."/>
            <person name="Tamura T."/>
            <person name="Yamazoe A."/>
            <person name="Yamazaki S."/>
            <person name="Fujita N."/>
        </authorList>
    </citation>
    <scope>NUCLEOTIDE SEQUENCE [LARGE SCALE GENOMIC DNA]</scope>
    <source>
        <strain evidence="3 4">NBRC 100340</strain>
    </source>
</reference>
<accession>K6W8R8</accession>
<evidence type="ECO:0000256" key="2">
    <source>
        <dbReference type="SAM" id="Phobius"/>
    </source>
</evidence>
<feature type="region of interest" description="Disordered" evidence="1">
    <location>
        <begin position="1"/>
        <end position="45"/>
    </location>
</feature>
<evidence type="ECO:0008006" key="5">
    <source>
        <dbReference type="Google" id="ProtNLM"/>
    </source>
</evidence>
<evidence type="ECO:0000313" key="4">
    <source>
        <dbReference type="Proteomes" id="UP000008366"/>
    </source>
</evidence>
<feature type="transmembrane region" description="Helical" evidence="2">
    <location>
        <begin position="275"/>
        <end position="295"/>
    </location>
</feature>
<keyword evidence="2" id="KW-1133">Transmembrane helix</keyword>
<dbReference type="eggNOG" id="COG1277">
    <property type="taxonomic scope" value="Bacteria"/>
</dbReference>
<dbReference type="Proteomes" id="UP000008366">
    <property type="component" value="Unassembled WGS sequence"/>
</dbReference>
<evidence type="ECO:0000313" key="3">
    <source>
        <dbReference type="EMBL" id="GAB95590.1"/>
    </source>
</evidence>
<feature type="compositionally biased region" description="Polar residues" evidence="1">
    <location>
        <begin position="1"/>
        <end position="27"/>
    </location>
</feature>
<feature type="transmembrane region" description="Helical" evidence="2">
    <location>
        <begin position="111"/>
        <end position="131"/>
    </location>
</feature>
<feature type="transmembrane region" description="Helical" evidence="2">
    <location>
        <begin position="152"/>
        <end position="177"/>
    </location>
</feature>
<feature type="transmembrane region" description="Helical" evidence="2">
    <location>
        <begin position="80"/>
        <end position="99"/>
    </location>
</feature>
<gene>
    <name evidence="3" type="ORF">KILIM_022_00760</name>
</gene>
<keyword evidence="4" id="KW-1185">Reference proteome</keyword>
<dbReference type="OrthoDB" id="3822725at2"/>
<feature type="transmembrane region" description="Helical" evidence="2">
    <location>
        <begin position="197"/>
        <end position="222"/>
    </location>
</feature>
<proteinExistence type="predicted"/>
<protein>
    <recommendedName>
        <fullName evidence="5">ABC transporter permease protein</fullName>
    </recommendedName>
</protein>
<feature type="transmembrane region" description="Helical" evidence="2">
    <location>
        <begin position="229"/>
        <end position="248"/>
    </location>
</feature>
<keyword evidence="2" id="KW-0472">Membrane</keyword>
<organism evidence="3 4">
    <name type="scientific">Kineosphaera limosa NBRC 100340</name>
    <dbReference type="NCBI Taxonomy" id="1184609"/>
    <lineage>
        <taxon>Bacteria</taxon>
        <taxon>Bacillati</taxon>
        <taxon>Actinomycetota</taxon>
        <taxon>Actinomycetes</taxon>
        <taxon>Micrococcales</taxon>
        <taxon>Dermatophilaceae</taxon>
        <taxon>Kineosphaera</taxon>
    </lineage>
</organism>
<comment type="caution">
    <text evidence="3">The sequence shown here is derived from an EMBL/GenBank/DDBJ whole genome shotgun (WGS) entry which is preliminary data.</text>
</comment>
<sequence>MNTATSSTQTIDEGTSMNSSTATSDVNAPTGAASTPPRGRESASLDQGFHPELADVGPVPFTRLVRVELRKLVDTRAGRGVLLAILGVTVIAMAAVLWVSRETGAELVPLLIAANMPQALLLPVLGVMTAANEWSQRTALVTFSQEPRRLRVMLAKAVSAVLLGLGVLVITVGVAMLGHTLSMALVDGGQVDLAMGWAFLANLTFLQVQGVLMGIAFGALVLSVPLGIVAFFLVPVVTSIVTMLSSWLTERAVWFDMSAANLPLLGDNALTAQQWAHVGSTTALWVLLPLAIGFWRVSRKEVK</sequence>
<dbReference type="RefSeq" id="WP_006592122.1">
    <property type="nucleotide sequence ID" value="NZ_BAHD01000022.1"/>
</dbReference>
<dbReference type="AlphaFoldDB" id="K6W8R8"/>
<evidence type="ECO:0000256" key="1">
    <source>
        <dbReference type="SAM" id="MobiDB-lite"/>
    </source>
</evidence>
<name>K6W8R8_9MICO</name>
<dbReference type="EMBL" id="BAHD01000022">
    <property type="protein sequence ID" value="GAB95590.1"/>
    <property type="molecule type" value="Genomic_DNA"/>
</dbReference>
<dbReference type="STRING" id="1184609.KILIM_022_00760"/>
<keyword evidence="2" id="KW-0812">Transmembrane</keyword>